<dbReference type="GO" id="GO:0019867">
    <property type="term" value="C:outer membrane"/>
    <property type="evidence" value="ECO:0007669"/>
    <property type="project" value="InterPro"/>
</dbReference>
<dbReference type="NCBIfam" id="TIGR02568">
    <property type="entry name" value="LcrE"/>
    <property type="match status" value="1"/>
</dbReference>
<dbReference type="InterPro" id="IPR015144">
    <property type="entry name" value="T3SS_TyeA"/>
</dbReference>
<sequence length="378" mass="40953">MTGHAAPTPASTMNRIDGQLSQGFSSLTSQANAGQAQAHAGLLMGEATQVVEGEFSLADSAEELSLHMAEKTEDKHHADRKVKGDRPLELMDTSEIVDALDQNQDGDVQEKLHELVKKLISGGGSPRQLAGQAFGDISQQYLGLQYALREGEKEGADSTLLEAIRDALADMEIESGPEIRAGLNSLKSAAEFGHDAAEIQRFQSTYRDLVLGEQTLAKTLDLALERFGGEDVARGLKQLTAALGHDLAATRPSTDANRLQALVSDLYHLEVAATVLENCEELADKLKETTGRRLDATRLMRDLVAVTNEKWVSESRFTSLGMQHGATSIEARVQFHAAVKGMLRELPVQIFPDADTRQSLINASQAALDIAIDEEEQQ</sequence>
<dbReference type="Gene3D" id="1.10.150.630">
    <property type="match status" value="1"/>
</dbReference>
<dbReference type="NCBIfam" id="TIGR02511">
    <property type="entry name" value="type_III_tyeA"/>
    <property type="match status" value="1"/>
</dbReference>
<proteinExistence type="predicted"/>
<gene>
    <name evidence="3" type="primary">bopN</name>
    <name evidence="3" type="ORF">SAMEA3906486_02836</name>
</gene>
<evidence type="ECO:0000259" key="1">
    <source>
        <dbReference type="Pfam" id="PF07201"/>
    </source>
</evidence>
<protein>
    <submittedName>
        <fullName evidence="3">Outer protein N</fullName>
    </submittedName>
</protein>
<dbReference type="GO" id="GO:0030254">
    <property type="term" value="P:protein secretion by the type III secretion system"/>
    <property type="evidence" value="ECO:0007669"/>
    <property type="project" value="InterPro"/>
</dbReference>
<dbReference type="Pfam" id="PF07201">
    <property type="entry name" value="HrpJ"/>
    <property type="match status" value="1"/>
</dbReference>
<reference evidence="3 4" key="1">
    <citation type="submission" date="2016-04" db="EMBL/GenBank/DDBJ databases">
        <authorList>
            <consortium name="Pathogen Informatics"/>
        </authorList>
    </citation>
    <scope>NUCLEOTIDE SEQUENCE [LARGE SCALE GENOMIC DNA]</scope>
    <source>
        <strain evidence="3 4">H050680373</strain>
    </source>
</reference>
<evidence type="ECO:0000313" key="3">
    <source>
        <dbReference type="EMBL" id="SAI69998.1"/>
    </source>
</evidence>
<name>A0A157SHP6_9BORD</name>
<dbReference type="STRING" id="288768.SAMEA3906486_02836"/>
<feature type="domain" description="Hypersensitivity response secretion-like HrpJ" evidence="1">
    <location>
        <begin position="90"/>
        <end position="227"/>
    </location>
</feature>
<dbReference type="GO" id="GO:0009986">
    <property type="term" value="C:cell surface"/>
    <property type="evidence" value="ECO:0007669"/>
    <property type="project" value="InterPro"/>
</dbReference>
<dbReference type="InterPro" id="IPR013401">
    <property type="entry name" value="T3SS_LcrE"/>
</dbReference>
<dbReference type="Gene3D" id="1.20.1280.80">
    <property type="match status" value="1"/>
</dbReference>
<dbReference type="EMBL" id="FKIF01000006">
    <property type="protein sequence ID" value="SAI69998.1"/>
    <property type="molecule type" value="Genomic_DNA"/>
</dbReference>
<dbReference type="AlphaFoldDB" id="A0A157SHP6"/>
<organism evidence="3 4">
    <name type="scientific">Bordetella ansorpii</name>
    <dbReference type="NCBI Taxonomy" id="288768"/>
    <lineage>
        <taxon>Bacteria</taxon>
        <taxon>Pseudomonadati</taxon>
        <taxon>Pseudomonadota</taxon>
        <taxon>Betaproteobacteria</taxon>
        <taxon>Burkholderiales</taxon>
        <taxon>Alcaligenaceae</taxon>
        <taxon>Bordetella</taxon>
    </lineage>
</organism>
<dbReference type="Proteomes" id="UP000076848">
    <property type="component" value="Unassembled WGS sequence"/>
</dbReference>
<evidence type="ECO:0000313" key="4">
    <source>
        <dbReference type="Proteomes" id="UP000076848"/>
    </source>
</evidence>
<dbReference type="InterPro" id="IPR013351">
    <property type="entry name" value="T3SS_TyeA-rel"/>
</dbReference>
<dbReference type="GO" id="GO:0050709">
    <property type="term" value="P:negative regulation of protein secretion"/>
    <property type="evidence" value="ECO:0007669"/>
    <property type="project" value="InterPro"/>
</dbReference>
<evidence type="ECO:0000259" key="2">
    <source>
        <dbReference type="Pfam" id="PF09059"/>
    </source>
</evidence>
<dbReference type="InterPro" id="IPR010812">
    <property type="entry name" value="HrpJ-like"/>
</dbReference>
<dbReference type="InterPro" id="IPR038347">
    <property type="entry name" value="TyeA_sf"/>
</dbReference>
<accession>A0A157SHP6</accession>
<dbReference type="Pfam" id="PF09059">
    <property type="entry name" value="TyeA"/>
    <property type="match status" value="1"/>
</dbReference>
<dbReference type="RefSeq" id="WP_231886000.1">
    <property type="nucleotide sequence ID" value="NZ_FKIF01000006.1"/>
</dbReference>
<feature type="domain" description="Type III secretion system effector delivery regulator TyeA" evidence="2">
    <location>
        <begin position="298"/>
        <end position="376"/>
    </location>
</feature>
<keyword evidence="4" id="KW-1185">Reference proteome</keyword>
<dbReference type="SUPFAM" id="SSF140591">
    <property type="entry name" value="Type III secretion system domain"/>
    <property type="match status" value="2"/>
</dbReference>